<dbReference type="HOGENOM" id="CLU_120836_0_0_2"/>
<name>A0A0E3LF78_METMZ</name>
<dbReference type="GO" id="GO:0005737">
    <property type="term" value="C:cytoplasm"/>
    <property type="evidence" value="ECO:0007669"/>
    <property type="project" value="UniProtKB-SubCell"/>
</dbReference>
<evidence type="ECO:0000256" key="4">
    <source>
        <dbReference type="ARBA" id="ARBA00023118"/>
    </source>
</evidence>
<evidence type="ECO:0000256" key="3">
    <source>
        <dbReference type="ARBA" id="ARBA00022490"/>
    </source>
</evidence>
<keyword evidence="3" id="KW-0963">Cytoplasm</keyword>
<keyword evidence="4" id="KW-0051">Antiviral defense</keyword>
<dbReference type="RefSeq" id="WP_048039908.1">
    <property type="nucleotide sequence ID" value="NZ_CP009509.1"/>
</dbReference>
<proteinExistence type="inferred from homology"/>
<dbReference type="GO" id="GO:0051607">
    <property type="term" value="P:defense response to virus"/>
    <property type="evidence" value="ECO:0007669"/>
    <property type="project" value="UniProtKB-KW"/>
</dbReference>
<reference evidence="6 7" key="1">
    <citation type="submission" date="2014-07" db="EMBL/GenBank/DDBJ databases">
        <title>Methanogenic archaea and the global carbon cycle.</title>
        <authorList>
            <person name="Henriksen J.R."/>
            <person name="Luke J."/>
            <person name="Reinhart S."/>
            <person name="Benedict M.N."/>
            <person name="Youngblut N.D."/>
            <person name="Metcalf M.E."/>
            <person name="Whitaker R.J."/>
            <person name="Metcalf W.W."/>
        </authorList>
    </citation>
    <scope>NUCLEOTIDE SEQUENCE [LARGE SCALE GENOMIC DNA]</scope>
    <source>
        <strain evidence="6 7">WWM610</strain>
    </source>
</reference>
<dbReference type="Pfam" id="PF09701">
    <property type="entry name" value="Cas_Cmr5"/>
    <property type="match status" value="1"/>
</dbReference>
<evidence type="ECO:0000313" key="6">
    <source>
        <dbReference type="EMBL" id="AKB40296.1"/>
    </source>
</evidence>
<dbReference type="EMBL" id="CP009509">
    <property type="protein sequence ID" value="AKB40296.1"/>
    <property type="molecule type" value="Genomic_DNA"/>
</dbReference>
<dbReference type="PATRIC" id="fig|1434117.4.peg.1659"/>
<dbReference type="SUPFAM" id="SSF158568">
    <property type="entry name" value="AF1862-like"/>
    <property type="match status" value="1"/>
</dbReference>
<evidence type="ECO:0000256" key="1">
    <source>
        <dbReference type="ARBA" id="ARBA00004496"/>
    </source>
</evidence>
<dbReference type="InterPro" id="IPR010160">
    <property type="entry name" value="CRISPR-assoc_prot_Cmr5"/>
</dbReference>
<evidence type="ECO:0000256" key="2">
    <source>
        <dbReference type="ARBA" id="ARBA00006161"/>
    </source>
</evidence>
<dbReference type="Gene3D" id="1.10.520.30">
    <property type="entry name" value="AF1862-like domain"/>
    <property type="match status" value="1"/>
</dbReference>
<protein>
    <recommendedName>
        <fullName evidence="5">CRISPR type III-B/RAMP module-associated protein Cmr5</fullName>
    </recommendedName>
</protein>
<evidence type="ECO:0000256" key="5">
    <source>
        <dbReference type="ARBA" id="ARBA00030001"/>
    </source>
</evidence>
<sequence>MIVDKNLDHGRAEYAYRCVKDIENKSDEIEKKYHSAVRSSGALIQKSGLIQTLSFFISKTKDEESGRENKNYTHYELLAKHILTWILDSSGSIEPLELYLSLLDYTDEEIIQKTQESKALILWLKRFADAMLASGE</sequence>
<comment type="similarity">
    <text evidence="2">Belongs to the CRISPR system Cmr5 family.</text>
</comment>
<accession>A0A0E3LF78</accession>
<dbReference type="AlphaFoldDB" id="A0A0E3LF78"/>
<dbReference type="Proteomes" id="UP000033058">
    <property type="component" value="Chromosome"/>
</dbReference>
<dbReference type="NCBIfam" id="TIGR01881">
    <property type="entry name" value="cas_Cmr5"/>
    <property type="match status" value="1"/>
</dbReference>
<dbReference type="GeneID" id="24850996"/>
<comment type="subcellular location">
    <subcellularLocation>
        <location evidence="1">Cytoplasm</location>
    </subcellularLocation>
</comment>
<organism evidence="6 7">
    <name type="scientific">Methanosarcina mazei WWM610</name>
    <dbReference type="NCBI Taxonomy" id="1434117"/>
    <lineage>
        <taxon>Archaea</taxon>
        <taxon>Methanobacteriati</taxon>
        <taxon>Methanobacteriota</taxon>
        <taxon>Stenosarchaea group</taxon>
        <taxon>Methanomicrobia</taxon>
        <taxon>Methanosarcinales</taxon>
        <taxon>Methanosarcinaceae</taxon>
        <taxon>Methanosarcina</taxon>
    </lineage>
</organism>
<gene>
    <name evidence="6" type="ORF">MSMAW_1305</name>
</gene>
<evidence type="ECO:0000313" key="7">
    <source>
        <dbReference type="Proteomes" id="UP000033058"/>
    </source>
</evidence>
<dbReference type="InterPro" id="IPR023101">
    <property type="entry name" value="AF1862-like_dom_sf"/>
</dbReference>